<evidence type="ECO:0000256" key="1">
    <source>
        <dbReference type="ARBA" id="ARBA00010890"/>
    </source>
</evidence>
<dbReference type="InterPro" id="IPR056621">
    <property type="entry name" value="FN3_IL27B_N"/>
</dbReference>
<feature type="domain" description="Fibronectin type-III" evidence="6">
    <location>
        <begin position="125"/>
        <end position="222"/>
    </location>
</feature>
<keyword evidence="4" id="KW-0325">Glycoprotein</keyword>
<dbReference type="SMART" id="SM00060">
    <property type="entry name" value="FN3"/>
    <property type="match status" value="2"/>
</dbReference>
<dbReference type="InterPro" id="IPR036116">
    <property type="entry name" value="FN3_sf"/>
</dbReference>
<dbReference type="AlphaFoldDB" id="A0AAD8CKH1"/>
<dbReference type="EMBL" id="JAGXEW010000046">
    <property type="protein sequence ID" value="KAK1152620.1"/>
    <property type="molecule type" value="Genomic_DNA"/>
</dbReference>
<dbReference type="PANTHER" id="PTHR48483">
    <property type="entry name" value="INTERLEUKIN-27 SUBUNIT BETA"/>
    <property type="match status" value="1"/>
</dbReference>
<keyword evidence="8" id="KW-1185">Reference proteome</keyword>
<dbReference type="Pfam" id="PF00041">
    <property type="entry name" value="fn3"/>
    <property type="match status" value="1"/>
</dbReference>
<dbReference type="InterPro" id="IPR013783">
    <property type="entry name" value="Ig-like_fold"/>
</dbReference>
<dbReference type="Pfam" id="PF24031">
    <property type="entry name" value="FN3_IL27B_N"/>
    <property type="match status" value="1"/>
</dbReference>
<dbReference type="InterPro" id="IPR003530">
    <property type="entry name" value="Hematopoietin_rcpt_L_F3_CS"/>
</dbReference>
<organism evidence="7 8">
    <name type="scientific">Acipenser oxyrinchus oxyrinchus</name>
    <dbReference type="NCBI Taxonomy" id="40147"/>
    <lineage>
        <taxon>Eukaryota</taxon>
        <taxon>Metazoa</taxon>
        <taxon>Chordata</taxon>
        <taxon>Craniata</taxon>
        <taxon>Vertebrata</taxon>
        <taxon>Euteleostomi</taxon>
        <taxon>Actinopterygii</taxon>
        <taxon>Chondrostei</taxon>
        <taxon>Acipenseriformes</taxon>
        <taxon>Acipenseridae</taxon>
        <taxon>Acipenser</taxon>
    </lineage>
</organism>
<dbReference type="Proteomes" id="UP001230051">
    <property type="component" value="Unassembled WGS sequence"/>
</dbReference>
<dbReference type="PROSITE" id="PS01354">
    <property type="entry name" value="HEMATOPO_REC_L_F3"/>
    <property type="match status" value="1"/>
</dbReference>
<dbReference type="InterPro" id="IPR003961">
    <property type="entry name" value="FN3_dom"/>
</dbReference>
<protein>
    <submittedName>
        <fullName evidence="7">Interleukin-27 subunit beta-like</fullName>
    </submittedName>
</protein>
<dbReference type="CDD" id="cd00063">
    <property type="entry name" value="FN3"/>
    <property type="match status" value="1"/>
</dbReference>
<evidence type="ECO:0000256" key="2">
    <source>
        <dbReference type="ARBA" id="ARBA00022729"/>
    </source>
</evidence>
<keyword evidence="2 5" id="KW-0732">Signal</keyword>
<feature type="signal peptide" evidence="5">
    <location>
        <begin position="1"/>
        <end position="18"/>
    </location>
</feature>
<sequence length="222" mass="24667">MRWCAVAVLLRVAGCILAALPFDNAPSKPLVRCWSPSYPEKVLCSWTLERDTHLPTEVTATYSLGFKGKVQQCVRDPLDDSLCVIEEPELYSSLPYYINVSASNTAGQASTLLPFIVENIVKPDPPVNVMATPTPGRSRQLSLQWAPPPSWPLPQLFPLKYLVQYSWGQAKHSRTVGPYEETHCTLKGLRPRSSYTVRISALDFIDNGEASEWSEPASTNTT</sequence>
<evidence type="ECO:0000256" key="3">
    <source>
        <dbReference type="ARBA" id="ARBA00022737"/>
    </source>
</evidence>
<proteinExistence type="inferred from homology"/>
<dbReference type="GO" id="GO:0004896">
    <property type="term" value="F:cytokine receptor activity"/>
    <property type="evidence" value="ECO:0007669"/>
    <property type="project" value="InterPro"/>
</dbReference>
<dbReference type="Gene3D" id="2.60.40.10">
    <property type="entry name" value="Immunoglobulins"/>
    <property type="match status" value="2"/>
</dbReference>
<evidence type="ECO:0000256" key="5">
    <source>
        <dbReference type="SAM" id="SignalP"/>
    </source>
</evidence>
<dbReference type="InterPro" id="IPR053073">
    <property type="entry name" value="IL11/IL27_subunit_beta"/>
</dbReference>
<reference evidence="7" key="1">
    <citation type="submission" date="2022-02" db="EMBL/GenBank/DDBJ databases">
        <title>Atlantic sturgeon de novo genome assembly.</title>
        <authorList>
            <person name="Stock M."/>
            <person name="Klopp C."/>
            <person name="Guiguen Y."/>
            <person name="Cabau C."/>
            <person name="Parinello H."/>
            <person name="Santidrian Yebra-Pimentel E."/>
            <person name="Kuhl H."/>
            <person name="Dirks R.P."/>
            <person name="Guessner J."/>
            <person name="Wuertz S."/>
            <person name="Du K."/>
            <person name="Schartl M."/>
        </authorList>
    </citation>
    <scope>NUCLEOTIDE SEQUENCE</scope>
    <source>
        <strain evidence="7">STURGEONOMICS-FGT-2020</strain>
        <tissue evidence="7">Whole blood</tissue>
    </source>
</reference>
<evidence type="ECO:0000256" key="4">
    <source>
        <dbReference type="ARBA" id="ARBA00023180"/>
    </source>
</evidence>
<dbReference type="GO" id="GO:0016020">
    <property type="term" value="C:membrane"/>
    <property type="evidence" value="ECO:0007669"/>
    <property type="project" value="InterPro"/>
</dbReference>
<comment type="caution">
    <text evidence="7">The sequence shown here is derived from an EMBL/GenBank/DDBJ whole genome shotgun (WGS) entry which is preliminary data.</text>
</comment>
<comment type="similarity">
    <text evidence="1">Belongs to the type I cytokine receptor family. Type 3 subfamily.</text>
</comment>
<name>A0AAD8CKH1_ACIOX</name>
<dbReference type="SUPFAM" id="SSF49265">
    <property type="entry name" value="Fibronectin type III"/>
    <property type="match status" value="2"/>
</dbReference>
<gene>
    <name evidence="7" type="primary">EBI3</name>
    <name evidence="7" type="ORF">AOXY_G31321</name>
</gene>
<evidence type="ECO:0000259" key="6">
    <source>
        <dbReference type="PROSITE" id="PS50853"/>
    </source>
</evidence>
<dbReference type="PROSITE" id="PS50853">
    <property type="entry name" value="FN3"/>
    <property type="match status" value="1"/>
</dbReference>
<evidence type="ECO:0000313" key="8">
    <source>
        <dbReference type="Proteomes" id="UP001230051"/>
    </source>
</evidence>
<keyword evidence="3" id="KW-0677">Repeat</keyword>
<dbReference type="PANTHER" id="PTHR48483:SF2">
    <property type="entry name" value="INTERLEUKIN-27 SUBUNIT BETA"/>
    <property type="match status" value="1"/>
</dbReference>
<evidence type="ECO:0000313" key="7">
    <source>
        <dbReference type="EMBL" id="KAK1152620.1"/>
    </source>
</evidence>
<accession>A0AAD8CKH1</accession>
<feature type="chain" id="PRO_5042215998" evidence="5">
    <location>
        <begin position="19"/>
        <end position="222"/>
    </location>
</feature>